<evidence type="ECO:0000313" key="2">
    <source>
        <dbReference type="Proteomes" id="UP001623232"/>
    </source>
</evidence>
<dbReference type="EMBL" id="CP123584">
    <property type="protein sequence ID" value="WZK90449.1"/>
    <property type="molecule type" value="Genomic_DNA"/>
</dbReference>
<gene>
    <name evidence="1" type="ORF">QEZ52_07870</name>
</gene>
<keyword evidence="2" id="KW-1185">Reference proteome</keyword>
<proteinExistence type="predicted"/>
<sequence>MATTATAQQSTTIGDLPLALICAKEDVTVIGYLARVNADGSAVYMTTTNIVVAVSAEGMVDNRAEGTCAGKSLDELRDSGQTRAFPE</sequence>
<name>A0ABZ2Y028_9RHOB</name>
<dbReference type="Proteomes" id="UP001623232">
    <property type="component" value="Chromosome"/>
</dbReference>
<reference evidence="1 2" key="1">
    <citation type="submission" date="2023-04" db="EMBL/GenBank/DDBJ databases">
        <title>Complete genome sequence of Alisedimentitalea scapharcae.</title>
        <authorList>
            <person name="Rong J.-C."/>
            <person name="Yi M.-L."/>
            <person name="Zhao Q."/>
        </authorList>
    </citation>
    <scope>NUCLEOTIDE SEQUENCE [LARGE SCALE GENOMIC DNA]</scope>
    <source>
        <strain evidence="1 2">KCTC 42119</strain>
    </source>
</reference>
<accession>A0ABZ2Y028</accession>
<dbReference type="RefSeq" id="WP_406649223.1">
    <property type="nucleotide sequence ID" value="NZ_CP123584.1"/>
</dbReference>
<evidence type="ECO:0000313" key="1">
    <source>
        <dbReference type="EMBL" id="WZK90449.1"/>
    </source>
</evidence>
<organism evidence="1 2">
    <name type="scientific">Aliisedimentitalea scapharcae</name>
    <dbReference type="NCBI Taxonomy" id="1524259"/>
    <lineage>
        <taxon>Bacteria</taxon>
        <taxon>Pseudomonadati</taxon>
        <taxon>Pseudomonadota</taxon>
        <taxon>Alphaproteobacteria</taxon>
        <taxon>Rhodobacterales</taxon>
        <taxon>Roseobacteraceae</taxon>
        <taxon>Aliisedimentitalea</taxon>
    </lineage>
</organism>
<protein>
    <submittedName>
        <fullName evidence="1">Uncharacterized protein</fullName>
    </submittedName>
</protein>